<dbReference type="InterPro" id="IPR000131">
    <property type="entry name" value="ATP_synth_F1_gsu"/>
</dbReference>
<evidence type="ECO:0000256" key="8">
    <source>
        <dbReference type="ARBA" id="ARBA00023196"/>
    </source>
</evidence>
<keyword evidence="7" id="KW-0472">Membrane</keyword>
<dbReference type="Pfam" id="PF00231">
    <property type="entry name" value="ATP-synt"/>
    <property type="match status" value="1"/>
</dbReference>
<comment type="function">
    <text evidence="1">Produces ATP from ADP in the presence of a proton gradient across the membrane. The gamma chain is believed to be important in regulating ATPase activity and the flow of protons through the CF(0) complex.</text>
</comment>
<dbReference type="AlphaFoldDB" id="A0A5S9F5P8"/>
<dbReference type="KEGG" id="uam:UABAM_04217"/>
<dbReference type="Gene3D" id="1.10.287.80">
    <property type="entry name" value="ATP synthase, gamma subunit, helix hairpin domain"/>
    <property type="match status" value="1"/>
</dbReference>
<dbReference type="PRINTS" id="PR00126">
    <property type="entry name" value="ATPASEGAMMA"/>
</dbReference>
<dbReference type="InterPro" id="IPR017709">
    <property type="entry name" value="Alt_ATP_synth_F1_gsu"/>
</dbReference>
<proteinExistence type="inferred from homology"/>
<keyword evidence="4" id="KW-0813">Transport</keyword>
<evidence type="ECO:0000256" key="6">
    <source>
        <dbReference type="ARBA" id="ARBA00023065"/>
    </source>
</evidence>
<evidence type="ECO:0000256" key="3">
    <source>
        <dbReference type="ARBA" id="ARBA00007681"/>
    </source>
</evidence>
<dbReference type="Gene3D" id="3.40.1380.10">
    <property type="match status" value="1"/>
</dbReference>
<dbReference type="PANTHER" id="PTHR11693">
    <property type="entry name" value="ATP SYNTHASE GAMMA CHAIN"/>
    <property type="match status" value="1"/>
</dbReference>
<evidence type="ECO:0000256" key="7">
    <source>
        <dbReference type="ARBA" id="ARBA00023136"/>
    </source>
</evidence>
<keyword evidence="8" id="KW-0139">CF(1)</keyword>
<evidence type="ECO:0000313" key="10">
    <source>
        <dbReference type="EMBL" id="BBM85839.1"/>
    </source>
</evidence>
<dbReference type="GO" id="GO:0045259">
    <property type="term" value="C:proton-transporting ATP synthase complex"/>
    <property type="evidence" value="ECO:0007669"/>
    <property type="project" value="UniProtKB-KW"/>
</dbReference>
<protein>
    <submittedName>
        <fullName evidence="10">ATP synthase subunit gamma</fullName>
    </submittedName>
</protein>
<keyword evidence="6" id="KW-0406">Ion transport</keyword>
<dbReference type="GO" id="GO:0046933">
    <property type="term" value="F:proton-transporting ATP synthase activity, rotational mechanism"/>
    <property type="evidence" value="ECO:0007669"/>
    <property type="project" value="InterPro"/>
</dbReference>
<dbReference type="InterPro" id="IPR035968">
    <property type="entry name" value="ATP_synth_F1_ATPase_gsu"/>
</dbReference>
<reference evidence="10 11" key="1">
    <citation type="submission" date="2019-08" db="EMBL/GenBank/DDBJ databases">
        <title>Complete genome sequence of Candidatus Uab amorphum.</title>
        <authorList>
            <person name="Shiratori T."/>
            <person name="Suzuki S."/>
            <person name="Kakizawa Y."/>
            <person name="Ishida K."/>
        </authorList>
    </citation>
    <scope>NUCLEOTIDE SEQUENCE [LARGE SCALE GENOMIC DNA]</scope>
    <source>
        <strain evidence="10 11">SRT547</strain>
    </source>
</reference>
<dbReference type="OrthoDB" id="9812769at2"/>
<keyword evidence="5" id="KW-0375">Hydrogen ion transport</keyword>
<dbReference type="CDD" id="cd12151">
    <property type="entry name" value="F1-ATPase_gamma"/>
    <property type="match status" value="1"/>
</dbReference>
<dbReference type="PANTHER" id="PTHR11693:SF22">
    <property type="entry name" value="ATP SYNTHASE SUBUNIT GAMMA, MITOCHONDRIAL"/>
    <property type="match status" value="1"/>
</dbReference>
<comment type="subcellular location">
    <subcellularLocation>
        <location evidence="2">Membrane</location>
        <topology evidence="2">Peripheral membrane protein</topology>
    </subcellularLocation>
</comment>
<evidence type="ECO:0000256" key="2">
    <source>
        <dbReference type="ARBA" id="ARBA00004170"/>
    </source>
</evidence>
<dbReference type="EMBL" id="AP019860">
    <property type="protein sequence ID" value="BBM85839.1"/>
    <property type="molecule type" value="Genomic_DNA"/>
</dbReference>
<keyword evidence="9" id="KW-0066">ATP synthesis</keyword>
<name>A0A5S9F5P8_UABAM</name>
<organism evidence="10 11">
    <name type="scientific">Uabimicrobium amorphum</name>
    <dbReference type="NCBI Taxonomy" id="2596890"/>
    <lineage>
        <taxon>Bacteria</taxon>
        <taxon>Pseudomonadati</taxon>
        <taxon>Planctomycetota</taxon>
        <taxon>Candidatus Uabimicrobiia</taxon>
        <taxon>Candidatus Uabimicrobiales</taxon>
        <taxon>Candidatus Uabimicrobiaceae</taxon>
        <taxon>Candidatus Uabimicrobium</taxon>
    </lineage>
</organism>
<evidence type="ECO:0000256" key="5">
    <source>
        <dbReference type="ARBA" id="ARBA00022781"/>
    </source>
</evidence>
<dbReference type="Proteomes" id="UP000326354">
    <property type="component" value="Chromosome"/>
</dbReference>
<dbReference type="RefSeq" id="WP_151969928.1">
    <property type="nucleotide sequence ID" value="NZ_AP019860.1"/>
</dbReference>
<dbReference type="NCBIfam" id="TIGR03323">
    <property type="entry name" value="alt_F1F0_F1_gam"/>
    <property type="match status" value="1"/>
</dbReference>
<comment type="similarity">
    <text evidence="3">Belongs to the ATPase gamma chain family.</text>
</comment>
<keyword evidence="11" id="KW-1185">Reference proteome</keyword>
<dbReference type="SUPFAM" id="SSF52943">
    <property type="entry name" value="ATP synthase (F1-ATPase), gamma subunit"/>
    <property type="match status" value="1"/>
</dbReference>
<gene>
    <name evidence="10" type="ORF">UABAM_04217</name>
</gene>
<sequence>MENMSSLQKRIKTVQELHSIVKTMKALAAVNMHQYEEVIFAINDYNHTLALGMQALLKNTQMFFETPSVKSNKVAAVVFGSDQGMCGQFNDIIVNYTIANLQEQEKIFLVVGSRAAANLTDRKCPPSHIIPLPSVISGITLTVQDILITIEQWFLNREISKVLLFYNSPIPGTNRYTTKHLQVLPFPNDRFHGLQQKKWNSRTWPTFSLPANELFSALIRQYMFATIYRALVESLISENASRLIAMQRAEKNIDEYLHQLNSKYHQQRQTMINEELLDLVAGYTASINKPL</sequence>
<accession>A0A5S9F5P8</accession>
<evidence type="ECO:0000313" key="11">
    <source>
        <dbReference type="Proteomes" id="UP000326354"/>
    </source>
</evidence>
<evidence type="ECO:0000256" key="1">
    <source>
        <dbReference type="ARBA" id="ARBA00003456"/>
    </source>
</evidence>
<evidence type="ECO:0000256" key="4">
    <source>
        <dbReference type="ARBA" id="ARBA00022448"/>
    </source>
</evidence>
<evidence type="ECO:0000256" key="9">
    <source>
        <dbReference type="ARBA" id="ARBA00023310"/>
    </source>
</evidence>